<dbReference type="Proteomes" id="UP000284168">
    <property type="component" value="Unassembled WGS sequence"/>
</dbReference>
<name>A0A423IMD0_9PSED</name>
<evidence type="ECO:0008006" key="3">
    <source>
        <dbReference type="Google" id="ProtNLM"/>
    </source>
</evidence>
<reference evidence="1 2" key="1">
    <citation type="submission" date="2016-10" db="EMBL/GenBank/DDBJ databases">
        <title>Comparative genome analysis of multiple Pseudomonas spp. focuses on biocontrol and plant growth promoting traits.</title>
        <authorList>
            <person name="Tao X.-Y."/>
            <person name="Taylor C.G."/>
        </authorList>
    </citation>
    <scope>NUCLEOTIDE SEQUENCE [LARGE SCALE GENOMIC DNA]</scope>
    <source>
        <strain evidence="1 2">48C10</strain>
    </source>
</reference>
<gene>
    <name evidence="1" type="ORF">BK663_14645</name>
</gene>
<dbReference type="RefSeq" id="WP_123720941.1">
    <property type="nucleotide sequence ID" value="NZ_MOBN01000025.1"/>
</dbReference>
<dbReference type="EMBL" id="MOBN01000025">
    <property type="protein sequence ID" value="RON26605.1"/>
    <property type="molecule type" value="Genomic_DNA"/>
</dbReference>
<proteinExistence type="predicted"/>
<accession>A0A423IMD0</accession>
<sequence>MNHILKKINNYGLIEPFDLAYEDRLVAFLDLLGFSKMVLDGRDDDVEFAVNLIPDMIRTHQGNTLRDDLQVTTISDSIILSVKANADEILKDLFNICVIVGRIQHELALNGYYMRGGISVGKMIHNSKKNLIVGPAYIQAYLLESESCIVPRVVIGEEVLKFYGKDYDQMSAILNSDPTHFYYQGNLINRYPSGHPLWVSDPEIFVDYASTFIGREKAGFRGTIRKFMEHIEQALHRGVAFEKYRWLAHYALDTINSSNDWNDNEGHACCDRIRVLLTNTLDVLENPSTNAC</sequence>
<dbReference type="AlphaFoldDB" id="A0A423IMD0"/>
<comment type="caution">
    <text evidence="1">The sequence shown here is derived from an EMBL/GenBank/DDBJ whole genome shotgun (WGS) entry which is preliminary data.</text>
</comment>
<evidence type="ECO:0000313" key="1">
    <source>
        <dbReference type="EMBL" id="RON26605.1"/>
    </source>
</evidence>
<protein>
    <recommendedName>
        <fullName evidence="3">Guanylate cyclase domain-containing protein</fullName>
    </recommendedName>
</protein>
<organism evidence="1 2">
    <name type="scientific">Pseudomonas lini</name>
    <dbReference type="NCBI Taxonomy" id="163011"/>
    <lineage>
        <taxon>Bacteria</taxon>
        <taxon>Pseudomonadati</taxon>
        <taxon>Pseudomonadota</taxon>
        <taxon>Gammaproteobacteria</taxon>
        <taxon>Pseudomonadales</taxon>
        <taxon>Pseudomonadaceae</taxon>
        <taxon>Pseudomonas</taxon>
    </lineage>
</organism>
<evidence type="ECO:0000313" key="2">
    <source>
        <dbReference type="Proteomes" id="UP000284168"/>
    </source>
</evidence>